<dbReference type="SMART" id="SM00421">
    <property type="entry name" value="HTH_LUXR"/>
    <property type="match status" value="1"/>
</dbReference>
<evidence type="ECO:0000256" key="2">
    <source>
        <dbReference type="ARBA" id="ARBA00023015"/>
    </source>
</evidence>
<dbReference type="Proteomes" id="UP000601736">
    <property type="component" value="Unassembled WGS sequence"/>
</dbReference>
<dbReference type="GO" id="GO:0006355">
    <property type="term" value="P:regulation of DNA-templated transcription"/>
    <property type="evidence" value="ECO:0007669"/>
    <property type="project" value="InterPro"/>
</dbReference>
<dbReference type="OrthoDB" id="9780593at2"/>
<dbReference type="CDD" id="cd06170">
    <property type="entry name" value="LuxR_C_like"/>
    <property type="match status" value="1"/>
</dbReference>
<evidence type="ECO:0000256" key="1">
    <source>
        <dbReference type="ARBA" id="ARBA00022553"/>
    </source>
</evidence>
<dbReference type="AlphaFoldDB" id="A0A1I4NAP7"/>
<dbReference type="Pfam" id="PF00196">
    <property type="entry name" value="GerE"/>
    <property type="match status" value="1"/>
</dbReference>
<dbReference type="SUPFAM" id="SSF52172">
    <property type="entry name" value="CheY-like"/>
    <property type="match status" value="1"/>
</dbReference>
<feature type="modified residue" description="4-aspartylphosphate" evidence="5">
    <location>
        <position position="54"/>
    </location>
</feature>
<evidence type="ECO:0000259" key="6">
    <source>
        <dbReference type="PROSITE" id="PS50043"/>
    </source>
</evidence>
<keyword evidence="3 8" id="KW-0238">DNA-binding</keyword>
<dbReference type="InterPro" id="IPR058245">
    <property type="entry name" value="NreC/VraR/RcsB-like_REC"/>
</dbReference>
<name>A0A1I4NAP7_9PROT</name>
<dbReference type="GO" id="GO:0000160">
    <property type="term" value="P:phosphorelay signal transduction system"/>
    <property type="evidence" value="ECO:0007669"/>
    <property type="project" value="InterPro"/>
</dbReference>
<protein>
    <submittedName>
        <fullName evidence="8">DNA-binding response regulator, NarL/FixJ family, contains REC and HTH domains</fullName>
    </submittedName>
    <submittedName>
        <fullName evidence="9">Two component transcriptional regulator, LuxR family</fullName>
    </submittedName>
</protein>
<dbReference type="InterPro" id="IPR001789">
    <property type="entry name" value="Sig_transdc_resp-reg_receiver"/>
</dbReference>
<keyword evidence="2" id="KW-0805">Transcription regulation</keyword>
<proteinExistence type="predicted"/>
<dbReference type="InterPro" id="IPR000792">
    <property type="entry name" value="Tscrpt_reg_LuxR_C"/>
</dbReference>
<reference evidence="8" key="2">
    <citation type="submission" date="2021-02" db="EMBL/GenBank/DDBJ databases">
        <authorList>
            <person name="Han P."/>
        </authorList>
    </citation>
    <scope>NUCLEOTIDE SEQUENCE</scope>
    <source>
        <strain evidence="8">Nitrosomonas nitrosa 18-3D</strain>
    </source>
</reference>
<dbReference type="PANTHER" id="PTHR43214:SF41">
    <property type="entry name" value="NITRATE_NITRITE RESPONSE REGULATOR PROTEIN NARP"/>
    <property type="match status" value="1"/>
</dbReference>
<dbReference type="PRINTS" id="PR00038">
    <property type="entry name" value="HTHLUXR"/>
</dbReference>
<evidence type="ECO:0000313" key="10">
    <source>
        <dbReference type="Proteomes" id="UP000199561"/>
    </source>
</evidence>
<dbReference type="STRING" id="52442.SAMN05421880_10734"/>
<gene>
    <name evidence="8" type="ORF">NMYAN_240018</name>
    <name evidence="9" type="ORF">SAMN05421880_10734</name>
</gene>
<keyword evidence="1 5" id="KW-0597">Phosphoprotein</keyword>
<dbReference type="EMBL" id="CAJNAP010000017">
    <property type="protein sequence ID" value="CAE6507151.1"/>
    <property type="molecule type" value="Genomic_DNA"/>
</dbReference>
<dbReference type="Gene3D" id="3.40.50.2300">
    <property type="match status" value="1"/>
</dbReference>
<dbReference type="PROSITE" id="PS50043">
    <property type="entry name" value="HTH_LUXR_2"/>
    <property type="match status" value="1"/>
</dbReference>
<dbReference type="CDD" id="cd17535">
    <property type="entry name" value="REC_NarL-like"/>
    <property type="match status" value="1"/>
</dbReference>
<keyword evidence="10" id="KW-1185">Reference proteome</keyword>
<evidence type="ECO:0000313" key="9">
    <source>
        <dbReference type="EMBL" id="SFM12642.1"/>
    </source>
</evidence>
<dbReference type="PROSITE" id="PS50110">
    <property type="entry name" value="RESPONSE_REGULATORY"/>
    <property type="match status" value="1"/>
</dbReference>
<dbReference type="Proteomes" id="UP000199561">
    <property type="component" value="Unassembled WGS sequence"/>
</dbReference>
<sequence length="210" mass="23116">MIRVMIADDHAIVRQGLKQILSETNDIEVAGEAETGFEAITIARQQAFDIMLLDISLPDRNGIEVLKQIKKDQPNLTVLMLSMHNESEFAIRAIKAGAAGYLNKQSAPMQLVTAIRQVAAGNKYITPALAQELANAITANSERPLHASLSDREYQTLCLIAAGKSLSEISAIMCLSPKTVSVYRARLMEKLKLTNNSELVRYAIKHKLVD</sequence>
<dbReference type="RefSeq" id="WP_090667074.1">
    <property type="nucleotide sequence ID" value="NZ_CAJNAP010000017.1"/>
</dbReference>
<feature type="domain" description="HTH luxR-type" evidence="6">
    <location>
        <begin position="142"/>
        <end position="207"/>
    </location>
</feature>
<dbReference type="GO" id="GO:0003677">
    <property type="term" value="F:DNA binding"/>
    <property type="evidence" value="ECO:0007669"/>
    <property type="project" value="UniProtKB-KW"/>
</dbReference>
<dbReference type="InterPro" id="IPR039420">
    <property type="entry name" value="WalR-like"/>
</dbReference>
<dbReference type="EMBL" id="FOUF01000007">
    <property type="protein sequence ID" value="SFM12642.1"/>
    <property type="molecule type" value="Genomic_DNA"/>
</dbReference>
<dbReference type="InterPro" id="IPR016032">
    <property type="entry name" value="Sig_transdc_resp-reg_C-effctor"/>
</dbReference>
<dbReference type="SUPFAM" id="SSF46894">
    <property type="entry name" value="C-terminal effector domain of the bipartite response regulators"/>
    <property type="match status" value="1"/>
</dbReference>
<organism evidence="9 10">
    <name type="scientific">Nitrosomonas nitrosa</name>
    <dbReference type="NCBI Taxonomy" id="52442"/>
    <lineage>
        <taxon>Bacteria</taxon>
        <taxon>Pseudomonadati</taxon>
        <taxon>Pseudomonadota</taxon>
        <taxon>Betaproteobacteria</taxon>
        <taxon>Nitrosomonadales</taxon>
        <taxon>Nitrosomonadaceae</taxon>
        <taxon>Nitrosomonas</taxon>
    </lineage>
</organism>
<evidence type="ECO:0000313" key="8">
    <source>
        <dbReference type="EMBL" id="CAE6507151.1"/>
    </source>
</evidence>
<dbReference type="PANTHER" id="PTHR43214">
    <property type="entry name" value="TWO-COMPONENT RESPONSE REGULATOR"/>
    <property type="match status" value="1"/>
</dbReference>
<feature type="domain" description="Response regulatory" evidence="7">
    <location>
        <begin position="3"/>
        <end position="119"/>
    </location>
</feature>
<accession>A0A1I4NAP7</accession>
<dbReference type="InterPro" id="IPR011006">
    <property type="entry name" value="CheY-like_superfamily"/>
</dbReference>
<evidence type="ECO:0000256" key="3">
    <source>
        <dbReference type="ARBA" id="ARBA00023125"/>
    </source>
</evidence>
<evidence type="ECO:0000259" key="7">
    <source>
        <dbReference type="PROSITE" id="PS50110"/>
    </source>
</evidence>
<keyword evidence="4" id="KW-0804">Transcription</keyword>
<evidence type="ECO:0000256" key="4">
    <source>
        <dbReference type="ARBA" id="ARBA00023163"/>
    </source>
</evidence>
<reference evidence="9 10" key="1">
    <citation type="submission" date="2016-10" db="EMBL/GenBank/DDBJ databases">
        <authorList>
            <person name="de Groot N.N."/>
        </authorList>
    </citation>
    <scope>NUCLEOTIDE SEQUENCE [LARGE SCALE GENOMIC DNA]</scope>
    <source>
        <strain evidence="9 10">Nm146</strain>
    </source>
</reference>
<dbReference type="Pfam" id="PF00072">
    <property type="entry name" value="Response_reg"/>
    <property type="match status" value="1"/>
</dbReference>
<evidence type="ECO:0000256" key="5">
    <source>
        <dbReference type="PROSITE-ProRule" id="PRU00169"/>
    </source>
</evidence>
<dbReference type="SMART" id="SM00448">
    <property type="entry name" value="REC"/>
    <property type="match status" value="1"/>
</dbReference>